<protein>
    <recommendedName>
        <fullName evidence="2">inorganic diphosphatase</fullName>
        <ecNumber evidence="2">3.6.1.1</ecNumber>
    </recommendedName>
</protein>
<evidence type="ECO:0000313" key="6">
    <source>
        <dbReference type="EMBL" id="GBF05264.1"/>
    </source>
</evidence>
<dbReference type="Proteomes" id="UP000236569">
    <property type="component" value="Unassembled WGS sequence"/>
</dbReference>
<keyword evidence="5" id="KW-0460">Magnesium</keyword>
<evidence type="ECO:0000256" key="1">
    <source>
        <dbReference type="ARBA" id="ARBA00001946"/>
    </source>
</evidence>
<name>A0A2I9CTY8_9DEIO</name>
<keyword evidence="7" id="KW-1185">Reference proteome</keyword>
<dbReference type="Pfam" id="PF00719">
    <property type="entry name" value="Pyrophosphatase"/>
    <property type="match status" value="1"/>
</dbReference>
<dbReference type="SUPFAM" id="SSF50324">
    <property type="entry name" value="Inorganic pyrophosphatase"/>
    <property type="match status" value="1"/>
</dbReference>
<accession>A0A2I9CTY8</accession>
<proteinExistence type="predicted"/>
<evidence type="ECO:0000256" key="5">
    <source>
        <dbReference type="ARBA" id="ARBA00022842"/>
    </source>
</evidence>
<evidence type="ECO:0000313" key="7">
    <source>
        <dbReference type="Proteomes" id="UP000236569"/>
    </source>
</evidence>
<dbReference type="RefSeq" id="WP_103128718.1">
    <property type="nucleotide sequence ID" value="NZ_BFAG01000004.1"/>
</dbReference>
<keyword evidence="4" id="KW-0378">Hydrolase</keyword>
<gene>
    <name evidence="6" type="ORF">DAERI_040024</name>
</gene>
<dbReference type="GO" id="GO:0006796">
    <property type="term" value="P:phosphate-containing compound metabolic process"/>
    <property type="evidence" value="ECO:0007669"/>
    <property type="project" value="InterPro"/>
</dbReference>
<dbReference type="AlphaFoldDB" id="A0A2I9CTY8"/>
<dbReference type="OrthoDB" id="9798247at2"/>
<evidence type="ECO:0000256" key="3">
    <source>
        <dbReference type="ARBA" id="ARBA00022723"/>
    </source>
</evidence>
<keyword evidence="3" id="KW-0479">Metal-binding</keyword>
<comment type="caution">
    <text evidence="6">The sequence shown here is derived from an EMBL/GenBank/DDBJ whole genome shotgun (WGS) entry which is preliminary data.</text>
</comment>
<organism evidence="6 7">
    <name type="scientific">Deinococcus aerius</name>
    <dbReference type="NCBI Taxonomy" id="200253"/>
    <lineage>
        <taxon>Bacteria</taxon>
        <taxon>Thermotogati</taxon>
        <taxon>Deinococcota</taxon>
        <taxon>Deinococci</taxon>
        <taxon>Deinococcales</taxon>
        <taxon>Deinococcaceae</taxon>
        <taxon>Deinococcus</taxon>
    </lineage>
</organism>
<evidence type="ECO:0000256" key="2">
    <source>
        <dbReference type="ARBA" id="ARBA00012146"/>
    </source>
</evidence>
<dbReference type="GO" id="GO:0000287">
    <property type="term" value="F:magnesium ion binding"/>
    <property type="evidence" value="ECO:0007669"/>
    <property type="project" value="InterPro"/>
</dbReference>
<sequence>MKPDLTPFLGQTVRVVVDRPLGSVHPRWPDLVYPVNYGEVPGTLGGDGQPIDAYLLGWEVPVREAEGVVTAVILREDDVEDKLIVVRPGPRPSDAEIMKAIWFQEQHFRSRLVR</sequence>
<comment type="cofactor">
    <cofactor evidence="1">
        <name>Mg(2+)</name>
        <dbReference type="ChEBI" id="CHEBI:18420"/>
    </cofactor>
</comment>
<evidence type="ECO:0000256" key="4">
    <source>
        <dbReference type="ARBA" id="ARBA00022801"/>
    </source>
</evidence>
<dbReference type="GO" id="GO:0004427">
    <property type="term" value="F:inorganic diphosphate phosphatase activity"/>
    <property type="evidence" value="ECO:0007669"/>
    <property type="project" value="UniProtKB-EC"/>
</dbReference>
<dbReference type="Gene3D" id="3.90.80.10">
    <property type="entry name" value="Inorganic pyrophosphatase"/>
    <property type="match status" value="1"/>
</dbReference>
<reference evidence="7" key="1">
    <citation type="submission" date="2018-01" db="EMBL/GenBank/DDBJ databases">
        <title>Draft Genome Sequence of the Radioresistant Bacterium Deinococcus aerius TR0125, Isolated from the Higher Atmosphere above Japan.</title>
        <authorList>
            <person name="Satoh K."/>
            <person name="Arai H."/>
            <person name="Sanzen T."/>
            <person name="Kawaguchi Y."/>
            <person name="Hayashi H."/>
            <person name="Yokobori S."/>
            <person name="Yamagishi A."/>
            <person name="Oono Y."/>
            <person name="Narumi I."/>
        </authorList>
    </citation>
    <scope>NUCLEOTIDE SEQUENCE [LARGE SCALE GENOMIC DNA]</scope>
    <source>
        <strain evidence="7">TR0125</strain>
    </source>
</reference>
<dbReference type="GO" id="GO:0005737">
    <property type="term" value="C:cytoplasm"/>
    <property type="evidence" value="ECO:0007669"/>
    <property type="project" value="InterPro"/>
</dbReference>
<dbReference type="EMBL" id="BFAG01000004">
    <property type="protein sequence ID" value="GBF05264.1"/>
    <property type="molecule type" value="Genomic_DNA"/>
</dbReference>
<dbReference type="InterPro" id="IPR036649">
    <property type="entry name" value="Pyrophosphatase_sf"/>
</dbReference>
<dbReference type="EC" id="3.6.1.1" evidence="2"/>
<dbReference type="InterPro" id="IPR008162">
    <property type="entry name" value="Pyrophosphatase"/>
</dbReference>